<dbReference type="PRINTS" id="PR01506">
    <property type="entry name" value="TATBPROTEIN"/>
</dbReference>
<evidence type="ECO:0000256" key="1">
    <source>
        <dbReference type="ARBA" id="ARBA00004162"/>
    </source>
</evidence>
<feature type="compositionally biased region" description="Basic and acidic residues" evidence="10">
    <location>
        <begin position="53"/>
        <end position="64"/>
    </location>
</feature>
<keyword evidence="6 9" id="KW-1133">Transmembrane helix</keyword>
<sequence length="64" mass="7067">MFGLGFWELSLILIVVLLLFGGSKLPDLGRGLGKAIKEFRKSTSEPDQIDVSGTDKDDKDKRQS</sequence>
<evidence type="ECO:0000256" key="10">
    <source>
        <dbReference type="SAM" id="MobiDB-lite"/>
    </source>
</evidence>
<evidence type="ECO:0000256" key="6">
    <source>
        <dbReference type="ARBA" id="ARBA00022989"/>
    </source>
</evidence>
<dbReference type="PANTHER" id="PTHR42982:SF1">
    <property type="entry name" value="SEC-INDEPENDENT PROTEIN TRANSLOCASE PROTEIN TATA"/>
    <property type="match status" value="1"/>
</dbReference>
<comment type="caution">
    <text evidence="11">The sequence shown here is derived from an EMBL/GenBank/DDBJ whole genome shotgun (WGS) entry which is preliminary data.</text>
</comment>
<accession>A0A7C4AGD2</accession>
<dbReference type="InterPro" id="IPR003369">
    <property type="entry name" value="TatA/B/E"/>
</dbReference>
<dbReference type="InterPro" id="IPR006312">
    <property type="entry name" value="TatA/E"/>
</dbReference>
<evidence type="ECO:0000256" key="3">
    <source>
        <dbReference type="ARBA" id="ARBA00022475"/>
    </source>
</evidence>
<comment type="function">
    <text evidence="9">Part of the twin-arginine translocation (Tat) system that transports large folded proteins containing a characteristic twin-arginine motif in their signal peptide across membranes. TatA could form the protein-conducting channel of the Tat system.</text>
</comment>
<dbReference type="GO" id="GO:0043953">
    <property type="term" value="P:protein transport by the Tat complex"/>
    <property type="evidence" value="ECO:0007669"/>
    <property type="project" value="UniProtKB-UniRule"/>
</dbReference>
<evidence type="ECO:0000256" key="4">
    <source>
        <dbReference type="ARBA" id="ARBA00022692"/>
    </source>
</evidence>
<dbReference type="GO" id="GO:0033281">
    <property type="term" value="C:TAT protein transport complex"/>
    <property type="evidence" value="ECO:0007669"/>
    <property type="project" value="UniProtKB-UniRule"/>
</dbReference>
<evidence type="ECO:0000256" key="2">
    <source>
        <dbReference type="ARBA" id="ARBA00022448"/>
    </source>
</evidence>
<gene>
    <name evidence="9 11" type="primary">tatA</name>
    <name evidence="11" type="ORF">ENR59_03170</name>
</gene>
<organism evidence="11">
    <name type="scientific">Fundidesulfovibrio putealis</name>
    <dbReference type="NCBI Taxonomy" id="270496"/>
    <lineage>
        <taxon>Bacteria</taxon>
        <taxon>Pseudomonadati</taxon>
        <taxon>Thermodesulfobacteriota</taxon>
        <taxon>Desulfovibrionia</taxon>
        <taxon>Desulfovibrionales</taxon>
        <taxon>Desulfovibrionaceae</taxon>
        <taxon>Fundidesulfovibrio</taxon>
    </lineage>
</organism>
<keyword evidence="2 9" id="KW-0813">Transport</keyword>
<dbReference type="Pfam" id="PF02416">
    <property type="entry name" value="TatA_B_E"/>
    <property type="match status" value="1"/>
</dbReference>
<dbReference type="NCBIfam" id="TIGR01411">
    <property type="entry name" value="tatAE"/>
    <property type="match status" value="1"/>
</dbReference>
<evidence type="ECO:0000313" key="11">
    <source>
        <dbReference type="EMBL" id="HGG91936.1"/>
    </source>
</evidence>
<protein>
    <recommendedName>
        <fullName evidence="9">Sec-independent protein translocase protein TatA</fullName>
    </recommendedName>
</protein>
<keyword evidence="7 9" id="KW-0811">Translocation</keyword>
<comment type="similarity">
    <text evidence="9">Belongs to the TatA/E family.</text>
</comment>
<feature type="transmembrane region" description="Helical" evidence="9">
    <location>
        <begin position="6"/>
        <end position="25"/>
    </location>
</feature>
<keyword evidence="8 9" id="KW-0472">Membrane</keyword>
<evidence type="ECO:0000256" key="7">
    <source>
        <dbReference type="ARBA" id="ARBA00023010"/>
    </source>
</evidence>
<name>A0A7C4AGD2_9BACT</name>
<dbReference type="GO" id="GO:0008320">
    <property type="term" value="F:protein transmembrane transporter activity"/>
    <property type="evidence" value="ECO:0007669"/>
    <property type="project" value="UniProtKB-UniRule"/>
</dbReference>
<dbReference type="HAMAP" id="MF_00236">
    <property type="entry name" value="TatA_E"/>
    <property type="match status" value="1"/>
</dbReference>
<evidence type="ECO:0000256" key="8">
    <source>
        <dbReference type="ARBA" id="ARBA00023136"/>
    </source>
</evidence>
<dbReference type="AlphaFoldDB" id="A0A7C4AGD2"/>
<keyword evidence="3 9" id="KW-1003">Cell membrane</keyword>
<feature type="region of interest" description="Disordered" evidence="10">
    <location>
        <begin position="43"/>
        <end position="64"/>
    </location>
</feature>
<dbReference type="EMBL" id="DSRP01000219">
    <property type="protein sequence ID" value="HGG91936.1"/>
    <property type="molecule type" value="Genomic_DNA"/>
</dbReference>
<evidence type="ECO:0000256" key="9">
    <source>
        <dbReference type="HAMAP-Rule" id="MF_00236"/>
    </source>
</evidence>
<reference evidence="11" key="1">
    <citation type="journal article" date="2020" name="mSystems">
        <title>Genome- and Community-Level Interaction Insights into Carbon Utilization and Element Cycling Functions of Hydrothermarchaeota in Hydrothermal Sediment.</title>
        <authorList>
            <person name="Zhou Z."/>
            <person name="Liu Y."/>
            <person name="Xu W."/>
            <person name="Pan J."/>
            <person name="Luo Z.H."/>
            <person name="Li M."/>
        </authorList>
    </citation>
    <scope>NUCLEOTIDE SEQUENCE [LARGE SCALE GENOMIC DNA]</scope>
    <source>
        <strain evidence="11">SpSt-413</strain>
    </source>
</reference>
<comment type="subcellular location">
    <subcellularLocation>
        <location evidence="1 9">Cell membrane</location>
        <topology evidence="1 9">Single-pass membrane protein</topology>
    </subcellularLocation>
</comment>
<proteinExistence type="inferred from homology"/>
<comment type="subunit">
    <text evidence="9">Forms a complex with TatC.</text>
</comment>
<keyword evidence="4 9" id="KW-0812">Transmembrane</keyword>
<evidence type="ECO:0000256" key="5">
    <source>
        <dbReference type="ARBA" id="ARBA00022927"/>
    </source>
</evidence>
<keyword evidence="5 9" id="KW-0653">Protein transport</keyword>
<dbReference type="Gene3D" id="1.20.5.3310">
    <property type="match status" value="1"/>
</dbReference>
<dbReference type="PANTHER" id="PTHR42982">
    <property type="entry name" value="SEC-INDEPENDENT PROTEIN TRANSLOCASE PROTEIN TATA"/>
    <property type="match status" value="1"/>
</dbReference>